<dbReference type="PROSITE" id="PS50855">
    <property type="entry name" value="COX1"/>
    <property type="match status" value="1"/>
</dbReference>
<dbReference type="InterPro" id="IPR023616">
    <property type="entry name" value="Cyt_c_oxase-like_su1_dom"/>
</dbReference>
<dbReference type="SUPFAM" id="SSF81442">
    <property type="entry name" value="Cytochrome c oxidase subunit I-like"/>
    <property type="match status" value="1"/>
</dbReference>
<dbReference type="Pfam" id="PF00115">
    <property type="entry name" value="COX1"/>
    <property type="match status" value="1"/>
</dbReference>
<accession>A0ABW1IAV1</accession>
<keyword evidence="5" id="KW-0472">Membrane</keyword>
<keyword evidence="5" id="KW-0812">Transmembrane</keyword>
<dbReference type="Proteomes" id="UP001596119">
    <property type="component" value="Unassembled WGS sequence"/>
</dbReference>
<feature type="transmembrane region" description="Helical" evidence="5">
    <location>
        <begin position="44"/>
        <end position="65"/>
    </location>
</feature>
<evidence type="ECO:0000313" key="7">
    <source>
        <dbReference type="EMBL" id="MFC5949484.1"/>
    </source>
</evidence>
<reference evidence="8" key="1">
    <citation type="journal article" date="2019" name="Int. J. Syst. Evol. Microbiol.">
        <title>The Global Catalogue of Microorganisms (GCM) 10K type strain sequencing project: providing services to taxonomists for standard genome sequencing and annotation.</title>
        <authorList>
            <consortium name="The Broad Institute Genomics Platform"/>
            <consortium name="The Broad Institute Genome Sequencing Center for Infectious Disease"/>
            <person name="Wu L."/>
            <person name="Ma J."/>
        </authorList>
    </citation>
    <scope>NUCLEOTIDE SEQUENCE [LARGE SCALE GENOMIC DNA]</scope>
    <source>
        <strain evidence="8">CGMCC 4.7397</strain>
    </source>
</reference>
<proteinExistence type="predicted"/>
<evidence type="ECO:0000256" key="2">
    <source>
        <dbReference type="ARBA" id="ARBA00022982"/>
    </source>
</evidence>
<dbReference type="PANTHER" id="PTHR10422:SF18">
    <property type="entry name" value="CYTOCHROME C OXIDASE SUBUNIT 1"/>
    <property type="match status" value="1"/>
</dbReference>
<dbReference type="RefSeq" id="WP_379566587.1">
    <property type="nucleotide sequence ID" value="NZ_JBHSQK010000032.1"/>
</dbReference>
<name>A0ABW1IAV1_9PSEU</name>
<dbReference type="InterPro" id="IPR000883">
    <property type="entry name" value="Cyt_C_Oxase_1"/>
</dbReference>
<evidence type="ECO:0000256" key="3">
    <source>
        <dbReference type="ARBA" id="ARBA00025218"/>
    </source>
</evidence>
<keyword evidence="5" id="KW-1133">Transmembrane helix</keyword>
<comment type="caution">
    <text evidence="7">The sequence shown here is derived from an EMBL/GenBank/DDBJ whole genome shotgun (WGS) entry which is preliminary data.</text>
</comment>
<sequence>RVGKLHFWLTFIGFHTTFLVQHWLGNTGMPRRYVDYLPTDEFTTLNMVSSIGAFVLGASTLPFVWNVFRSYRYGRAVTADDPWGFGNSLEWATSCPPPRHNFTELPRIRSERPAFELHYPHLVERVRAEAHVGGHPAPSEVAAQAVSHETQPDDDPRSR</sequence>
<organism evidence="7 8">
    <name type="scientific">Pseudonocardia lutea</name>
    <dbReference type="NCBI Taxonomy" id="2172015"/>
    <lineage>
        <taxon>Bacteria</taxon>
        <taxon>Bacillati</taxon>
        <taxon>Actinomycetota</taxon>
        <taxon>Actinomycetes</taxon>
        <taxon>Pseudonocardiales</taxon>
        <taxon>Pseudonocardiaceae</taxon>
        <taxon>Pseudonocardia</taxon>
    </lineage>
</organism>
<feature type="compositionally biased region" description="Basic and acidic residues" evidence="4">
    <location>
        <begin position="150"/>
        <end position="159"/>
    </location>
</feature>
<dbReference type="InterPro" id="IPR036927">
    <property type="entry name" value="Cyt_c_oxase-like_su1_sf"/>
</dbReference>
<feature type="transmembrane region" description="Helical" evidence="5">
    <location>
        <begin position="7"/>
        <end position="24"/>
    </location>
</feature>
<dbReference type="Gene3D" id="1.20.210.10">
    <property type="entry name" value="Cytochrome c oxidase-like, subunit I domain"/>
    <property type="match status" value="1"/>
</dbReference>
<evidence type="ECO:0000256" key="1">
    <source>
        <dbReference type="ARBA" id="ARBA00022660"/>
    </source>
</evidence>
<evidence type="ECO:0000313" key="8">
    <source>
        <dbReference type="Proteomes" id="UP001596119"/>
    </source>
</evidence>
<keyword evidence="1" id="KW-0679">Respiratory chain</keyword>
<feature type="region of interest" description="Disordered" evidence="4">
    <location>
        <begin position="131"/>
        <end position="159"/>
    </location>
</feature>
<dbReference type="EMBL" id="JBHSQK010000032">
    <property type="protein sequence ID" value="MFC5949484.1"/>
    <property type="molecule type" value="Genomic_DNA"/>
</dbReference>
<feature type="domain" description="Cytochrome oxidase subunit I profile" evidence="6">
    <location>
        <begin position="1"/>
        <end position="109"/>
    </location>
</feature>
<feature type="non-terminal residue" evidence="7">
    <location>
        <position position="1"/>
    </location>
</feature>
<keyword evidence="8" id="KW-1185">Reference proteome</keyword>
<evidence type="ECO:0000256" key="4">
    <source>
        <dbReference type="SAM" id="MobiDB-lite"/>
    </source>
</evidence>
<keyword evidence="1" id="KW-0813">Transport</keyword>
<evidence type="ECO:0000256" key="5">
    <source>
        <dbReference type="SAM" id="Phobius"/>
    </source>
</evidence>
<comment type="function">
    <text evidence="3">Cytochrome c oxidase is the component of the respiratory chain that catalyzes the reduction of oxygen to water. Subunits 1-3 form the functional core of the enzyme complex. CO I is the catalytic subunit of the enzyme. Electrons originating in cytochrome c are transferred via the copper A center of subunit 2 and heme A of subunit 1 to the bimetallic center formed by heme A3 and copper B.</text>
</comment>
<protein>
    <submittedName>
        <fullName evidence="7">Cbb3-type cytochrome c oxidase subunit I</fullName>
    </submittedName>
</protein>
<evidence type="ECO:0000259" key="6">
    <source>
        <dbReference type="PROSITE" id="PS50855"/>
    </source>
</evidence>
<gene>
    <name evidence="7" type="ORF">ACFQH9_14505</name>
</gene>
<dbReference type="PANTHER" id="PTHR10422">
    <property type="entry name" value="CYTOCHROME C OXIDASE SUBUNIT 1"/>
    <property type="match status" value="1"/>
</dbReference>
<keyword evidence="2" id="KW-0249">Electron transport</keyword>